<protein>
    <submittedName>
        <fullName evidence="2">Murein DD-endopeptidase MepM and murein hydrolase activator NlpD, contain LysM domain</fullName>
    </submittedName>
</protein>
<dbReference type="RefSeq" id="WP_093006455.1">
    <property type="nucleotide sequence ID" value="NZ_FNBC01000009.1"/>
</dbReference>
<evidence type="ECO:0000313" key="2">
    <source>
        <dbReference type="EMBL" id="SDE76310.1"/>
    </source>
</evidence>
<proteinExistence type="predicted"/>
<dbReference type="Pfam" id="PF01551">
    <property type="entry name" value="Peptidase_M23"/>
    <property type="match status" value="1"/>
</dbReference>
<dbReference type="PANTHER" id="PTHR21666:SF270">
    <property type="entry name" value="MUREIN HYDROLASE ACTIVATOR ENVC"/>
    <property type="match status" value="1"/>
</dbReference>
<name>A0A1G7FKF2_9DEIN</name>
<dbReference type="GO" id="GO:0004222">
    <property type="term" value="F:metalloendopeptidase activity"/>
    <property type="evidence" value="ECO:0007669"/>
    <property type="project" value="TreeGrafter"/>
</dbReference>
<dbReference type="InterPro" id="IPR016047">
    <property type="entry name" value="M23ase_b-sheet_dom"/>
</dbReference>
<dbReference type="Proteomes" id="UP000199446">
    <property type="component" value="Unassembled WGS sequence"/>
</dbReference>
<dbReference type="Pfam" id="PF01476">
    <property type="entry name" value="LysM"/>
    <property type="match status" value="1"/>
</dbReference>
<evidence type="ECO:0000259" key="1">
    <source>
        <dbReference type="PROSITE" id="PS51782"/>
    </source>
</evidence>
<organism evidence="2 3">
    <name type="scientific">Thermus arciformis</name>
    <dbReference type="NCBI Taxonomy" id="482827"/>
    <lineage>
        <taxon>Bacteria</taxon>
        <taxon>Thermotogati</taxon>
        <taxon>Deinococcota</taxon>
        <taxon>Deinococci</taxon>
        <taxon>Thermales</taxon>
        <taxon>Thermaceae</taxon>
        <taxon>Thermus</taxon>
    </lineage>
</organism>
<keyword evidence="2" id="KW-0378">Hydrolase</keyword>
<dbReference type="InterPro" id="IPR050570">
    <property type="entry name" value="Cell_wall_metabolism_enzyme"/>
</dbReference>
<dbReference type="PANTHER" id="PTHR21666">
    <property type="entry name" value="PEPTIDASE-RELATED"/>
    <property type="match status" value="1"/>
</dbReference>
<gene>
    <name evidence="2" type="ORF">SAMN04488243_10956</name>
</gene>
<dbReference type="CDD" id="cd00118">
    <property type="entry name" value="LysM"/>
    <property type="match status" value="1"/>
</dbReference>
<dbReference type="SUPFAM" id="SSF54106">
    <property type="entry name" value="LysM domain"/>
    <property type="match status" value="1"/>
</dbReference>
<dbReference type="Gene3D" id="2.70.70.10">
    <property type="entry name" value="Glucose Permease (Domain IIA)"/>
    <property type="match status" value="1"/>
</dbReference>
<evidence type="ECO:0000313" key="3">
    <source>
        <dbReference type="Proteomes" id="UP000199446"/>
    </source>
</evidence>
<dbReference type="AlphaFoldDB" id="A0A1G7FKF2"/>
<dbReference type="Gene3D" id="3.10.350.10">
    <property type="entry name" value="LysM domain"/>
    <property type="match status" value="1"/>
</dbReference>
<dbReference type="EMBL" id="FNBC01000009">
    <property type="protein sequence ID" value="SDE76310.1"/>
    <property type="molecule type" value="Genomic_DNA"/>
</dbReference>
<dbReference type="OrthoDB" id="9805799at2"/>
<dbReference type="CDD" id="cd12797">
    <property type="entry name" value="M23_peptidase"/>
    <property type="match status" value="1"/>
</dbReference>
<accession>A0A1G7FKF2</accession>
<dbReference type="STRING" id="482827.SAMN04488243_10956"/>
<dbReference type="PROSITE" id="PS51782">
    <property type="entry name" value="LYSM"/>
    <property type="match status" value="1"/>
</dbReference>
<feature type="domain" description="LysM" evidence="1">
    <location>
        <begin position="17"/>
        <end position="61"/>
    </location>
</feature>
<dbReference type="SMART" id="SM00257">
    <property type="entry name" value="LysM"/>
    <property type="match status" value="1"/>
</dbReference>
<sequence length="322" mass="34389">MGRLWGLVLFLALAWAQVHVVAPGETLFAIAKRYGTTVEVLARTNGLKDPNRIRVGQRLWVRPFLEFPLPRGKALVAPPVQGKAFGLRVEGYREGYAEFLGVRAPLFSQGGVLWGLLPVPALAEPKASPLRLLLEGEEVPLSLPVAPGGYGQEALALSPGLKALLQDPALKAEREKVVAACPREGPMPLGLAFRPPLSGRTTSPFGVRRRYGGLFTSYHEGLDYAVSPGTPVRAVADGVVVLSERLKVRGEAVVVAHGAGLCTGYWHLEARKVRPGDRVRAGQVLGLSGSTGLSTGPHLHLEVRLFGVPVDPGPFFVGLPLP</sequence>
<dbReference type="InterPro" id="IPR011055">
    <property type="entry name" value="Dup_hybrid_motif"/>
</dbReference>
<keyword evidence="3" id="KW-1185">Reference proteome</keyword>
<reference evidence="3" key="1">
    <citation type="submission" date="2016-10" db="EMBL/GenBank/DDBJ databases">
        <authorList>
            <person name="Varghese N."/>
            <person name="Submissions S."/>
        </authorList>
    </citation>
    <scope>NUCLEOTIDE SEQUENCE [LARGE SCALE GENOMIC DNA]</scope>
    <source>
        <strain evidence="3">CGMCC 1.6992</strain>
    </source>
</reference>
<dbReference type="SUPFAM" id="SSF51261">
    <property type="entry name" value="Duplicated hybrid motif"/>
    <property type="match status" value="1"/>
</dbReference>
<dbReference type="InterPro" id="IPR036779">
    <property type="entry name" value="LysM_dom_sf"/>
</dbReference>
<dbReference type="InterPro" id="IPR018392">
    <property type="entry name" value="LysM"/>
</dbReference>